<protein>
    <submittedName>
        <fullName evidence="2">Adenylate/guanylate cyclase domain-containing protein</fullName>
    </submittedName>
</protein>
<dbReference type="PROSITE" id="PS50125">
    <property type="entry name" value="GUANYLATE_CYCLASE_2"/>
    <property type="match status" value="1"/>
</dbReference>
<reference evidence="2 3" key="1">
    <citation type="submission" date="2019-03" db="EMBL/GenBank/DDBJ databases">
        <title>Bradyrhizobium strains diversity.</title>
        <authorList>
            <person name="Urquiaga M.C.O."/>
            <person name="Hungria M."/>
            <person name="Delamuta J.R.M."/>
            <person name="Klepa M.S."/>
        </authorList>
    </citation>
    <scope>NUCLEOTIDE SEQUENCE [LARGE SCALE GENOMIC DNA]</scope>
    <source>
        <strain evidence="2 3">CNPSo 3426</strain>
    </source>
</reference>
<dbReference type="CDD" id="cd07302">
    <property type="entry name" value="CHD"/>
    <property type="match status" value="1"/>
</dbReference>
<dbReference type="AlphaFoldDB" id="A0A4Y9PNQ0"/>
<proteinExistence type="predicted"/>
<dbReference type="RefSeq" id="WP_135162462.1">
    <property type="nucleotide sequence ID" value="NZ_SPQS01000002.1"/>
</dbReference>
<dbReference type="InterPro" id="IPR029787">
    <property type="entry name" value="Nucleotide_cyclase"/>
</dbReference>
<name>A0A4Y9PNQ0_9BRAD</name>
<gene>
    <name evidence="2" type="ORF">E4K64_05135</name>
</gene>
<organism evidence="2 3">
    <name type="scientific">Bradyrhizobium frederickii</name>
    <dbReference type="NCBI Taxonomy" id="2560054"/>
    <lineage>
        <taxon>Bacteria</taxon>
        <taxon>Pseudomonadati</taxon>
        <taxon>Pseudomonadota</taxon>
        <taxon>Alphaproteobacteria</taxon>
        <taxon>Hyphomicrobiales</taxon>
        <taxon>Nitrobacteraceae</taxon>
        <taxon>Bradyrhizobium</taxon>
    </lineage>
</organism>
<comment type="caution">
    <text evidence="2">The sequence shown here is derived from an EMBL/GenBank/DDBJ whole genome shotgun (WGS) entry which is preliminary data.</text>
</comment>
<evidence type="ECO:0000313" key="2">
    <source>
        <dbReference type="EMBL" id="TFV80025.1"/>
    </source>
</evidence>
<dbReference type="SUPFAM" id="SSF55073">
    <property type="entry name" value="Nucleotide cyclase"/>
    <property type="match status" value="1"/>
</dbReference>
<dbReference type="GO" id="GO:0004016">
    <property type="term" value="F:adenylate cyclase activity"/>
    <property type="evidence" value="ECO:0007669"/>
    <property type="project" value="UniProtKB-ARBA"/>
</dbReference>
<sequence>MSAANLTGIPSHTAVWDAASMSSAWDIVRVEHAAVLFADIIGSTCMSEEWSPAETINFLRSFQQRMAMQVIQHQGHVIQYQGDAIVATFGDSYGARGAPARALSCAFGMLETIAAWSADRSARGELPLSIGIGVHYGAVGMGQIGVEQHLEHAIAGDTVNVARKLEALTRKLGASVVVSDDLLCAMGREAHPGLGVEKLKPNGRCRIAGRATSISTWLLPREALTA</sequence>
<dbReference type="EMBL" id="SPQS01000002">
    <property type="protein sequence ID" value="TFV80025.1"/>
    <property type="molecule type" value="Genomic_DNA"/>
</dbReference>
<dbReference type="Gene3D" id="3.30.70.1230">
    <property type="entry name" value="Nucleotide cyclase"/>
    <property type="match status" value="1"/>
</dbReference>
<dbReference type="GO" id="GO:0009190">
    <property type="term" value="P:cyclic nucleotide biosynthetic process"/>
    <property type="evidence" value="ECO:0007669"/>
    <property type="project" value="InterPro"/>
</dbReference>
<evidence type="ECO:0000313" key="3">
    <source>
        <dbReference type="Proteomes" id="UP000297700"/>
    </source>
</evidence>
<evidence type="ECO:0000259" key="1">
    <source>
        <dbReference type="PROSITE" id="PS50125"/>
    </source>
</evidence>
<dbReference type="GO" id="GO:0035556">
    <property type="term" value="P:intracellular signal transduction"/>
    <property type="evidence" value="ECO:0007669"/>
    <property type="project" value="InterPro"/>
</dbReference>
<accession>A0A4Y9PNQ0</accession>
<dbReference type="InterPro" id="IPR050697">
    <property type="entry name" value="Adenylyl/Guanylyl_Cyclase_3/4"/>
</dbReference>
<dbReference type="InterPro" id="IPR001054">
    <property type="entry name" value="A/G_cyclase"/>
</dbReference>
<feature type="domain" description="Guanylate cyclase" evidence="1">
    <location>
        <begin position="34"/>
        <end position="166"/>
    </location>
</feature>
<dbReference type="PANTHER" id="PTHR43081">
    <property type="entry name" value="ADENYLATE CYCLASE, TERMINAL-DIFFERENTIATION SPECIFIC-RELATED"/>
    <property type="match status" value="1"/>
</dbReference>
<dbReference type="Pfam" id="PF00211">
    <property type="entry name" value="Guanylate_cyc"/>
    <property type="match status" value="1"/>
</dbReference>
<dbReference type="Proteomes" id="UP000297700">
    <property type="component" value="Unassembled WGS sequence"/>
</dbReference>
<dbReference type="PANTHER" id="PTHR43081:SF1">
    <property type="entry name" value="ADENYLATE CYCLASE, TERMINAL-DIFFERENTIATION SPECIFIC"/>
    <property type="match status" value="1"/>
</dbReference>
<dbReference type="SMART" id="SM00044">
    <property type="entry name" value="CYCc"/>
    <property type="match status" value="1"/>
</dbReference>